<dbReference type="InterPro" id="IPR000157">
    <property type="entry name" value="TIR_dom"/>
</dbReference>
<proteinExistence type="predicted"/>
<evidence type="ECO:0000256" key="3">
    <source>
        <dbReference type="ARBA" id="ARBA00022821"/>
    </source>
</evidence>
<reference evidence="7 8" key="1">
    <citation type="journal article" date="2023" name="G3 (Bethesda)">
        <title>A haplotype-resolved chromosome-scale genome for Quercus rubra L. provides insights into the genetics of adaptive traits for red oak species.</title>
        <authorList>
            <person name="Kapoor B."/>
            <person name="Jenkins J."/>
            <person name="Schmutz J."/>
            <person name="Zhebentyayeva T."/>
            <person name="Kuelheim C."/>
            <person name="Coggeshall M."/>
            <person name="Heim C."/>
            <person name="Lasky J.R."/>
            <person name="Leites L."/>
            <person name="Islam-Faridi N."/>
            <person name="Romero-Severson J."/>
            <person name="DeLeo V.L."/>
            <person name="Lucas S.M."/>
            <person name="Lazic D."/>
            <person name="Gailing O."/>
            <person name="Carlson J."/>
            <person name="Staton M."/>
        </authorList>
    </citation>
    <scope>NUCLEOTIDE SEQUENCE [LARGE SCALE GENOMIC DNA]</scope>
    <source>
        <strain evidence="7">Pseudo-F2</strain>
    </source>
</reference>
<dbReference type="AlphaFoldDB" id="A0AAN7EG08"/>
<evidence type="ECO:0000259" key="6">
    <source>
        <dbReference type="PROSITE" id="PS50104"/>
    </source>
</evidence>
<dbReference type="SUPFAM" id="SSF52200">
    <property type="entry name" value="Toll/Interleukin receptor TIR domain"/>
    <property type="match status" value="1"/>
</dbReference>
<evidence type="ECO:0000313" key="7">
    <source>
        <dbReference type="EMBL" id="KAK4571038.1"/>
    </source>
</evidence>
<dbReference type="Pfam" id="PF01582">
    <property type="entry name" value="TIR"/>
    <property type="match status" value="1"/>
</dbReference>
<dbReference type="Proteomes" id="UP001324115">
    <property type="component" value="Unassembled WGS sequence"/>
</dbReference>
<sequence>MKCKRESSPSPSSSSTRQWKYEVFLSFMGEDTCKNFTDHLYAALKQKGIITFREEEELKRGKSIFELFKAIEESKIAIIIFSKNYASSKWCLDELAKINKCRKEIRLIVLPIFYDVDPSDVRKQTETFEQTFIDHQRCIENNIEKMERWRAALREVANITGWHLQNRHESEFIQHIVKEMMEKLSSKSSSITKNFIGIESTLTKFIPSYLGFENNVRMIGIYGMGGLGKTTLARVVYDEFRSHFEGSSFIANVREDSKKKGLPELQQQLLQDILKDKNIRVRNDYDGVAEIKNRLHCKKVLLVIDDVDHLDQLQKLAGENDWFGLGSWIIITTRDEHVLIQHEVLKRYNPNGLDNDDALKLFCLKAFKNGKPKKGYMQLSQEVVKYANGLPLALVTLGSFLVGRTIDEWQSALPSFKKTKGEIFNILKISYDGLEEMWKEIFLDIACFFRHWKKNEVIHILENCGFNARIDISVLVEKSLISVDGNERLGMHDLLQEMGEKIVRFESNGNLGKQSRLWLKDDLLHVLKDHMATNAIEAIVVRYEKKDFKIEDFLEVLPKMSNLRLMIITEMGNFCSLNGHRHLDVPNQLRHLSWNFCPSKCLSFSSQPMELVHLELRGSYLEYLWQGVRLLSKLKFIDLSYSTDLIRMPDFSGVPILEKLNLSGCNNLVEIHPSIGQLSKLRYLHLKHCKSLTNLPTMTAEMQSLTDLDLEDCLIISSFPKFTGIMKSLSKLILCRTAIKKVSSSSIECLTALTLLDLSSCTNLKYLPSNMHNLSQIKVTFETDESTIGDDVFDCGVSLLYEQDVEEFNQTNAQCLIESFGKVSIYKLTVGDDDDDDDDDEKEEDDDDDDDDENDDDDEL</sequence>
<dbReference type="SUPFAM" id="SSF52058">
    <property type="entry name" value="L domain-like"/>
    <property type="match status" value="1"/>
</dbReference>
<dbReference type="GO" id="GO:0051707">
    <property type="term" value="P:response to other organism"/>
    <property type="evidence" value="ECO:0007669"/>
    <property type="project" value="UniProtKB-ARBA"/>
</dbReference>
<dbReference type="Gene3D" id="3.40.50.10140">
    <property type="entry name" value="Toll/interleukin-1 receptor homology (TIR) domain"/>
    <property type="match status" value="1"/>
</dbReference>
<dbReference type="InterPro" id="IPR058192">
    <property type="entry name" value="WHD_ROQ1-like"/>
</dbReference>
<feature type="domain" description="TIR" evidence="6">
    <location>
        <begin position="19"/>
        <end position="184"/>
    </location>
</feature>
<evidence type="ECO:0000256" key="1">
    <source>
        <dbReference type="ARBA" id="ARBA00022614"/>
    </source>
</evidence>
<dbReference type="InterPro" id="IPR044974">
    <property type="entry name" value="Disease_R_plants"/>
</dbReference>
<feature type="compositionally biased region" description="Acidic residues" evidence="5">
    <location>
        <begin position="831"/>
        <end position="860"/>
    </location>
</feature>
<feature type="region of interest" description="Disordered" evidence="5">
    <location>
        <begin position="829"/>
        <end position="860"/>
    </location>
</feature>
<dbReference type="GO" id="GO:0007165">
    <property type="term" value="P:signal transduction"/>
    <property type="evidence" value="ECO:0007669"/>
    <property type="project" value="InterPro"/>
</dbReference>
<keyword evidence="3" id="KW-0611">Plant defense</keyword>
<dbReference type="GO" id="GO:0043531">
    <property type="term" value="F:ADP binding"/>
    <property type="evidence" value="ECO:0007669"/>
    <property type="project" value="InterPro"/>
</dbReference>
<gene>
    <name evidence="7" type="ORF">RGQ29_029757</name>
</gene>
<keyword evidence="2" id="KW-0677">Repeat</keyword>
<dbReference type="InterPro" id="IPR002182">
    <property type="entry name" value="NB-ARC"/>
</dbReference>
<dbReference type="PROSITE" id="PS50104">
    <property type="entry name" value="TIR"/>
    <property type="match status" value="1"/>
</dbReference>
<dbReference type="SMART" id="SM00255">
    <property type="entry name" value="TIR"/>
    <property type="match status" value="1"/>
</dbReference>
<organism evidence="7 8">
    <name type="scientific">Quercus rubra</name>
    <name type="common">Northern red oak</name>
    <name type="synonym">Quercus borealis</name>
    <dbReference type="NCBI Taxonomy" id="3512"/>
    <lineage>
        <taxon>Eukaryota</taxon>
        <taxon>Viridiplantae</taxon>
        <taxon>Streptophyta</taxon>
        <taxon>Embryophyta</taxon>
        <taxon>Tracheophyta</taxon>
        <taxon>Spermatophyta</taxon>
        <taxon>Magnoliopsida</taxon>
        <taxon>eudicotyledons</taxon>
        <taxon>Gunneridae</taxon>
        <taxon>Pentapetalae</taxon>
        <taxon>rosids</taxon>
        <taxon>fabids</taxon>
        <taxon>Fagales</taxon>
        <taxon>Fagaceae</taxon>
        <taxon>Quercus</taxon>
    </lineage>
</organism>
<dbReference type="EMBL" id="JAXUIC010000009">
    <property type="protein sequence ID" value="KAK4571038.1"/>
    <property type="molecule type" value="Genomic_DNA"/>
</dbReference>
<dbReference type="InterPro" id="IPR032675">
    <property type="entry name" value="LRR_dom_sf"/>
</dbReference>
<dbReference type="InterPro" id="IPR027417">
    <property type="entry name" value="P-loop_NTPase"/>
</dbReference>
<evidence type="ECO:0000256" key="2">
    <source>
        <dbReference type="ARBA" id="ARBA00022737"/>
    </source>
</evidence>
<dbReference type="PANTHER" id="PTHR11017:SF559">
    <property type="entry name" value="DISEASE RESISTANCE PROTEIN CHL1"/>
    <property type="match status" value="1"/>
</dbReference>
<dbReference type="Pfam" id="PF23282">
    <property type="entry name" value="WHD_ROQ1"/>
    <property type="match status" value="1"/>
</dbReference>
<dbReference type="Pfam" id="PF00931">
    <property type="entry name" value="NB-ARC"/>
    <property type="match status" value="1"/>
</dbReference>
<dbReference type="Gene3D" id="3.80.10.10">
    <property type="entry name" value="Ribonuclease Inhibitor"/>
    <property type="match status" value="1"/>
</dbReference>
<dbReference type="InterPro" id="IPR042197">
    <property type="entry name" value="Apaf_helical"/>
</dbReference>
<dbReference type="InterPro" id="IPR036390">
    <property type="entry name" value="WH_DNA-bd_sf"/>
</dbReference>
<accession>A0AAN7EG08</accession>
<comment type="caution">
    <text evidence="7">The sequence shown here is derived from an EMBL/GenBank/DDBJ whole genome shotgun (WGS) entry which is preliminary data.</text>
</comment>
<dbReference type="GO" id="GO:0006952">
    <property type="term" value="P:defense response"/>
    <property type="evidence" value="ECO:0007669"/>
    <property type="project" value="UniProtKB-KW"/>
</dbReference>
<dbReference type="InterPro" id="IPR055414">
    <property type="entry name" value="LRR_R13L4/SHOC2-like"/>
</dbReference>
<evidence type="ECO:0000313" key="8">
    <source>
        <dbReference type="Proteomes" id="UP001324115"/>
    </source>
</evidence>
<protein>
    <recommendedName>
        <fullName evidence="6">TIR domain-containing protein</fullName>
    </recommendedName>
</protein>
<dbReference type="SUPFAM" id="SSF52540">
    <property type="entry name" value="P-loop containing nucleoside triphosphate hydrolases"/>
    <property type="match status" value="1"/>
</dbReference>
<dbReference type="FunFam" id="3.40.50.10140:FF:000007">
    <property type="entry name" value="Disease resistance protein (TIR-NBS-LRR class)"/>
    <property type="match status" value="1"/>
</dbReference>
<evidence type="ECO:0000256" key="5">
    <source>
        <dbReference type="SAM" id="MobiDB-lite"/>
    </source>
</evidence>
<dbReference type="InterPro" id="IPR035897">
    <property type="entry name" value="Toll_tir_struct_dom_sf"/>
</dbReference>
<dbReference type="PRINTS" id="PR00364">
    <property type="entry name" value="DISEASERSIST"/>
</dbReference>
<name>A0AAN7EG08_QUERU</name>
<dbReference type="Gene3D" id="1.10.8.430">
    <property type="entry name" value="Helical domain of apoptotic protease-activating factors"/>
    <property type="match status" value="1"/>
</dbReference>
<dbReference type="Pfam" id="PF23598">
    <property type="entry name" value="LRR_14"/>
    <property type="match status" value="1"/>
</dbReference>
<dbReference type="Gene3D" id="3.40.50.300">
    <property type="entry name" value="P-loop containing nucleotide triphosphate hydrolases"/>
    <property type="match status" value="1"/>
</dbReference>
<keyword evidence="8" id="KW-1185">Reference proteome</keyword>
<evidence type="ECO:0000256" key="4">
    <source>
        <dbReference type="ARBA" id="ARBA00023027"/>
    </source>
</evidence>
<keyword evidence="4" id="KW-0520">NAD</keyword>
<dbReference type="PANTHER" id="PTHR11017">
    <property type="entry name" value="LEUCINE-RICH REPEAT-CONTAINING PROTEIN"/>
    <property type="match status" value="1"/>
</dbReference>
<keyword evidence="1" id="KW-0433">Leucine-rich repeat</keyword>
<dbReference type="SUPFAM" id="SSF46785">
    <property type="entry name" value="Winged helix' DNA-binding domain"/>
    <property type="match status" value="1"/>
</dbReference>